<dbReference type="InterPro" id="IPR009738">
    <property type="entry name" value="BAT2_N"/>
</dbReference>
<protein>
    <recommendedName>
        <fullName evidence="3">BAT2 N-terminal domain-containing protein</fullName>
    </recommendedName>
</protein>
<feature type="compositionally biased region" description="Polar residues" evidence="2">
    <location>
        <begin position="609"/>
        <end position="618"/>
    </location>
</feature>
<dbReference type="Pfam" id="PF07001">
    <property type="entry name" value="BAT2_N"/>
    <property type="match status" value="1"/>
</dbReference>
<dbReference type="AlphaFoldDB" id="A0A3M6VWV8"/>
<feature type="region of interest" description="Disordered" evidence="2">
    <location>
        <begin position="790"/>
        <end position="814"/>
    </location>
</feature>
<feature type="region of interest" description="Disordered" evidence="2">
    <location>
        <begin position="555"/>
        <end position="618"/>
    </location>
</feature>
<proteinExistence type="predicted"/>
<dbReference type="EMBL" id="QLLG01000004">
    <property type="protein sequence ID" value="RMX70220.1"/>
    <property type="molecule type" value="Genomic_DNA"/>
</dbReference>
<sequence length="953" mass="104822">MNPPTGSKPKCKFSSRNLNAVFKAPIGTKPLPDNATGPLQRSTNHMLVLGKASVTPPAPLNTPSLKSERKVNDVHVSLVPAGSNWAKNAEKCMQNEELERSPVAVNATASSTVLEKVWTPESVAEHLHTSRFVARPIVAVKNSGRWGDDAVEDDIVQNNIRRRLQKEREFPDLKKALEETQTYRGHGHVSTAGEMQLMRPRQEPEQRHGRATGRWAHFNKEEMHHSMQDTGSRWSHSQYERDDDRWSRDQSRFGAYGLESRRHEAKSNVGWSDPNDYHAHFSRSDVRFNIVASGDGDRVMNHSPHRMDWGTAPLSHRDASLPSVSSNEDSCVQTLQPFRSSSPPPVLASGSIAVKLASKREDDGPGHARENYQCTNIVWSENEELSTSVAEEMQSSTESSSNSLSHSSPGPPQQLKLFKRPKMLFDPRTGGIVNAEDMTRPDKRQTDGCSGDKDRVNTVRKSKTSGSIRASKRTNCKREAQAQASTSKSKSGRAGRKEANLTPENVDAGSSISQTAIVAIEQEAVVNGTACTSETSPMTSSNAVELMADQADIKVASKGRRVKRDSKRVKTKQPFRQEGKSQVTKPPQESRPSTSLTTRLKQQHRNSRDNTAVNVRGCSTASSGNVTDCIKYNILMQCDGRKAVGAKLVQHEREMQKPNLDHTGHILLTSTALGPNSGVVMQSDEQQDFKVSSVDGGFETVKSRRDVLFEKKQLRERVITTVAVAPLLDERKRDCASLEVQAAVPSKEVQEKKLCMVAKVSEVATPPETLRLRDKAVNSRRSANEVIKDKKTKTKCVSKQATGTRGSKKKEMPAKAKVPVCGSHSEMPEQVALRSTEQVAGEAPIEASLLKKSTKGTKATVKLKKNRQSDEMCKTNDPKRVSNIASTSRQQDQSRRQGTKQSAHSGVQSVGSVTTQPRESGGITAKRKAKQVRQVYVVKTLAPAPVSATFTTV</sequence>
<feature type="region of interest" description="Disordered" evidence="2">
    <location>
        <begin position="855"/>
        <end position="930"/>
    </location>
</feature>
<feature type="compositionally biased region" description="Basic and acidic residues" evidence="2">
    <location>
        <begin position="437"/>
        <end position="457"/>
    </location>
</feature>
<dbReference type="Proteomes" id="UP000282087">
    <property type="component" value="Unassembled WGS sequence"/>
</dbReference>
<name>A0A3M6VWV8_9STRA</name>
<accession>A0A3M6VWV8</accession>
<evidence type="ECO:0000259" key="3">
    <source>
        <dbReference type="Pfam" id="PF07001"/>
    </source>
</evidence>
<organism evidence="4 5">
    <name type="scientific">Peronospora effusa</name>
    <dbReference type="NCBI Taxonomy" id="542832"/>
    <lineage>
        <taxon>Eukaryota</taxon>
        <taxon>Sar</taxon>
        <taxon>Stramenopiles</taxon>
        <taxon>Oomycota</taxon>
        <taxon>Peronosporomycetes</taxon>
        <taxon>Peronosporales</taxon>
        <taxon>Peronosporaceae</taxon>
        <taxon>Peronospora</taxon>
    </lineage>
</organism>
<evidence type="ECO:0000313" key="5">
    <source>
        <dbReference type="Proteomes" id="UP000282087"/>
    </source>
</evidence>
<feature type="compositionally biased region" description="Polar residues" evidence="2">
    <location>
        <begin position="899"/>
        <end position="918"/>
    </location>
</feature>
<feature type="region of interest" description="Disordered" evidence="2">
    <location>
        <begin position="385"/>
        <end position="507"/>
    </location>
</feature>
<reference evidence="4 5" key="1">
    <citation type="submission" date="2018-06" db="EMBL/GenBank/DDBJ databases">
        <title>Comparative genomics of downy mildews reveals potential adaptations to biotrophy.</title>
        <authorList>
            <person name="Fletcher K."/>
            <person name="Klosterman S.J."/>
            <person name="Derevnina L."/>
            <person name="Martin F."/>
            <person name="Koike S."/>
            <person name="Reyes Chin-Wo S."/>
            <person name="Mou B."/>
            <person name="Michelmore R."/>
        </authorList>
    </citation>
    <scope>NUCLEOTIDE SEQUENCE [LARGE SCALE GENOMIC DNA]</scope>
    <source>
        <strain evidence="4 5">R14</strain>
    </source>
</reference>
<keyword evidence="5" id="KW-1185">Reference proteome</keyword>
<gene>
    <name evidence="4" type="ORF">DD238_001036</name>
</gene>
<feature type="compositionally biased region" description="Low complexity" evidence="2">
    <location>
        <begin position="395"/>
        <end position="408"/>
    </location>
</feature>
<dbReference type="VEuPathDB" id="FungiDB:DD237_002215"/>
<evidence type="ECO:0000313" key="4">
    <source>
        <dbReference type="EMBL" id="RMX70220.1"/>
    </source>
</evidence>
<keyword evidence="1" id="KW-0597">Phosphoprotein</keyword>
<evidence type="ECO:0000256" key="1">
    <source>
        <dbReference type="ARBA" id="ARBA00022553"/>
    </source>
</evidence>
<feature type="compositionally biased region" description="Polar residues" evidence="2">
    <location>
        <begin position="580"/>
        <end position="600"/>
    </location>
</feature>
<evidence type="ECO:0000256" key="2">
    <source>
        <dbReference type="SAM" id="MobiDB-lite"/>
    </source>
</evidence>
<feature type="compositionally biased region" description="Basic and acidic residues" evidence="2">
    <location>
        <begin position="867"/>
        <end position="880"/>
    </location>
</feature>
<feature type="domain" description="BAT2 N-terminal" evidence="3">
    <location>
        <begin position="8"/>
        <end position="178"/>
    </location>
</feature>
<feature type="compositionally biased region" description="Basic residues" evidence="2">
    <location>
        <begin position="557"/>
        <end position="573"/>
    </location>
</feature>
<comment type="caution">
    <text evidence="4">The sequence shown here is derived from an EMBL/GenBank/DDBJ whole genome shotgun (WGS) entry which is preliminary data.</text>
</comment>